<protein>
    <submittedName>
        <fullName evidence="1">Uncharacterized protein</fullName>
    </submittedName>
</protein>
<sequence length="38" mass="4577">MICNGCNHNGEEFPPDFMHISEWILHQVKFFSFYSQRS</sequence>
<dbReference type="AlphaFoldDB" id="S7X5J7"/>
<dbReference type="EMBL" id="ATNM01000018">
    <property type="protein sequence ID" value="EPR71358.1"/>
    <property type="molecule type" value="Genomic_DNA"/>
</dbReference>
<comment type="caution">
    <text evidence="1">The sequence shown here is derived from an EMBL/GenBank/DDBJ whole genome shotgun (WGS) entry which is preliminary data.</text>
</comment>
<evidence type="ECO:0000313" key="2">
    <source>
        <dbReference type="Proteomes" id="UP000014974"/>
    </source>
</evidence>
<dbReference type="Proteomes" id="UP000014974">
    <property type="component" value="Unassembled WGS sequence"/>
</dbReference>
<evidence type="ECO:0000313" key="1">
    <source>
        <dbReference type="EMBL" id="EPR71358.1"/>
    </source>
</evidence>
<accession>S7X5J7</accession>
<proteinExistence type="predicted"/>
<dbReference type="STRING" id="641524.ADICYQ_0436"/>
<reference evidence="1 2" key="1">
    <citation type="journal article" date="2013" name="Genome Announc.">
        <title>Draft Genome Sequence of Cyclobacterium qasimii Strain M12-11BT, Isolated from Arctic Marine Sediment.</title>
        <authorList>
            <person name="Shivaji S."/>
            <person name="Ara S."/>
            <person name="Singh A."/>
            <person name="Kumar Pinnaka A."/>
        </authorList>
    </citation>
    <scope>NUCLEOTIDE SEQUENCE [LARGE SCALE GENOMIC DNA]</scope>
    <source>
        <strain evidence="1 2">M12-11B</strain>
    </source>
</reference>
<name>S7X5J7_9BACT</name>
<gene>
    <name evidence="1" type="ORF">ADICYQ_0436</name>
</gene>
<organism evidence="1 2">
    <name type="scientific">Cyclobacterium qasimii M12-11B</name>
    <dbReference type="NCBI Taxonomy" id="641524"/>
    <lineage>
        <taxon>Bacteria</taxon>
        <taxon>Pseudomonadati</taxon>
        <taxon>Bacteroidota</taxon>
        <taxon>Cytophagia</taxon>
        <taxon>Cytophagales</taxon>
        <taxon>Cyclobacteriaceae</taxon>
        <taxon>Cyclobacterium</taxon>
    </lineage>
</organism>